<comment type="similarity">
    <text evidence="2 10">Belongs to the CobT family.</text>
</comment>
<keyword evidence="6 10" id="KW-0328">Glycosyltransferase</keyword>
<dbReference type="EMBL" id="JALJXV010000001">
    <property type="protein sequence ID" value="MCP1673261.1"/>
    <property type="molecule type" value="Genomic_DNA"/>
</dbReference>
<dbReference type="InterPro" id="IPR036087">
    <property type="entry name" value="Nict_dMeBzImd_PRibTrfase_sf"/>
</dbReference>
<dbReference type="InterPro" id="IPR023195">
    <property type="entry name" value="Nict_dMeBzImd_PRibTrfase_N"/>
</dbReference>
<keyword evidence="5 10" id="KW-0169">Cobalamin biosynthesis</keyword>
<dbReference type="NCBIfam" id="TIGR03160">
    <property type="entry name" value="cobT_DBIPRT"/>
    <property type="match status" value="1"/>
</dbReference>
<dbReference type="Gene3D" id="3.40.50.10210">
    <property type="match status" value="1"/>
</dbReference>
<reference evidence="11" key="1">
    <citation type="submission" date="2022-03" db="EMBL/GenBank/DDBJ databases">
        <title>Genomic Encyclopedia of Type Strains, Phase III (KMG-III): the genomes of soil and plant-associated and newly described type strains.</title>
        <authorList>
            <person name="Whitman W."/>
        </authorList>
    </citation>
    <scope>NUCLEOTIDE SEQUENCE</scope>
    <source>
        <strain evidence="11">ANL 6-2</strain>
    </source>
</reference>
<dbReference type="EC" id="2.4.2.21" evidence="3 10"/>
<evidence type="ECO:0000256" key="5">
    <source>
        <dbReference type="ARBA" id="ARBA00022573"/>
    </source>
</evidence>
<dbReference type="HAMAP" id="MF_00230">
    <property type="entry name" value="CobT"/>
    <property type="match status" value="1"/>
</dbReference>
<gene>
    <name evidence="10" type="primary">cobT</name>
    <name evidence="11" type="ORF">J2T57_000353</name>
</gene>
<protein>
    <recommendedName>
        <fullName evidence="4 10">Nicotinate-nucleotide--dimethylbenzimidazole phosphoribosyltransferase</fullName>
        <shortName evidence="10">NN:DBI PRT</shortName>
        <ecNumber evidence="3 10">2.4.2.21</ecNumber>
    </recommendedName>
    <alternativeName>
        <fullName evidence="8 10">N(1)-alpha-phosphoribosyltransferase</fullName>
    </alternativeName>
</protein>
<organism evidence="11 12">
    <name type="scientific">Natronocella acetinitrilica</name>
    <dbReference type="NCBI Taxonomy" id="414046"/>
    <lineage>
        <taxon>Bacteria</taxon>
        <taxon>Pseudomonadati</taxon>
        <taxon>Pseudomonadota</taxon>
        <taxon>Gammaproteobacteria</taxon>
        <taxon>Chromatiales</taxon>
        <taxon>Ectothiorhodospiraceae</taxon>
        <taxon>Natronocella</taxon>
    </lineage>
</organism>
<name>A0AAE3G0H3_9GAMM</name>
<evidence type="ECO:0000256" key="7">
    <source>
        <dbReference type="ARBA" id="ARBA00022679"/>
    </source>
</evidence>
<dbReference type="CDD" id="cd02439">
    <property type="entry name" value="DMB-PRT_CobT"/>
    <property type="match status" value="1"/>
</dbReference>
<dbReference type="InterPro" id="IPR003200">
    <property type="entry name" value="Nict_dMeBzImd_PRibTrfase"/>
</dbReference>
<sequence>MNDHLISIPRMATLDREMGLRAEQRQRSLTKPPGSLGRLERLAVTLAMQQRRERPRVDRVQCVLFAADHGVCAEGVSAFPQAVTGQMVANFAGGGAAISVLSRHLDAALSVINVGTIEPLPALPGVQDARVGPGTGNIAREPAMTREQLARSLAAGDAAAESAADNAAELVIGGEMGIGNTTAAAALACALTGALPTDLVGRGTGVDDAGMARKRAAVRLALERHGEGREPLDALASLGGFEIAALAGLMLGCGQRGIAILVDGFIASTAALAAVRAAPDLRPWLHFAHRSAEAGHRHVLGSLEAEPLLNLEMRLGEGSGAAVAVPLLRMACALHDEMASFSDAGVDHGSP</sequence>
<keyword evidence="12" id="KW-1185">Reference proteome</keyword>
<evidence type="ECO:0000313" key="12">
    <source>
        <dbReference type="Proteomes" id="UP001205843"/>
    </source>
</evidence>
<dbReference type="PANTHER" id="PTHR43463:SF1">
    <property type="entry name" value="NICOTINATE-NUCLEOTIDE--DIMETHYLBENZIMIDAZOLE PHOSPHORIBOSYLTRANSFERASE"/>
    <property type="match status" value="1"/>
</dbReference>
<dbReference type="RefSeq" id="WP_253473314.1">
    <property type="nucleotide sequence ID" value="NZ_JALJXV010000001.1"/>
</dbReference>
<comment type="function">
    <text evidence="10">Catalyzes the synthesis of alpha-ribazole-5'-phosphate from nicotinate mononucleotide (NAMN) and 5,6-dimethylbenzimidazole (DMB).</text>
</comment>
<proteinExistence type="inferred from homology"/>
<accession>A0AAE3G0H3</accession>
<feature type="active site" description="Proton acceptor" evidence="10">
    <location>
        <position position="317"/>
    </location>
</feature>
<dbReference type="Gene3D" id="1.10.1610.10">
    <property type="match status" value="1"/>
</dbReference>
<evidence type="ECO:0000256" key="10">
    <source>
        <dbReference type="HAMAP-Rule" id="MF_00230"/>
    </source>
</evidence>
<dbReference type="InterPro" id="IPR017846">
    <property type="entry name" value="Nict_dMeBzImd_PRibTrfase_bact"/>
</dbReference>
<dbReference type="GO" id="GO:0008939">
    <property type="term" value="F:nicotinate-nucleotide-dimethylbenzimidazole phosphoribosyltransferase activity"/>
    <property type="evidence" value="ECO:0007669"/>
    <property type="project" value="UniProtKB-UniRule"/>
</dbReference>
<dbReference type="AlphaFoldDB" id="A0AAE3G0H3"/>
<dbReference type="GO" id="GO:0009236">
    <property type="term" value="P:cobalamin biosynthetic process"/>
    <property type="evidence" value="ECO:0007669"/>
    <property type="project" value="UniProtKB-UniRule"/>
</dbReference>
<evidence type="ECO:0000256" key="3">
    <source>
        <dbReference type="ARBA" id="ARBA00011991"/>
    </source>
</evidence>
<evidence type="ECO:0000256" key="2">
    <source>
        <dbReference type="ARBA" id="ARBA00007110"/>
    </source>
</evidence>
<dbReference type="PANTHER" id="PTHR43463">
    <property type="entry name" value="NICOTINATE-NUCLEOTIDE--DIMETHYLBENZIMIDAZOLE PHOSPHORIBOSYLTRANSFERASE"/>
    <property type="match status" value="1"/>
</dbReference>
<evidence type="ECO:0000256" key="1">
    <source>
        <dbReference type="ARBA" id="ARBA00005049"/>
    </source>
</evidence>
<comment type="pathway">
    <text evidence="1 10">Nucleoside biosynthesis; alpha-ribazole biosynthesis; alpha-ribazole from 5,6-dimethylbenzimidazole: step 1/2.</text>
</comment>
<dbReference type="FunFam" id="3.40.50.10210:FF:000001">
    <property type="entry name" value="Nicotinate-nucleotide--dimethylbenzimidazole phosphoribosyltransferase"/>
    <property type="match status" value="1"/>
</dbReference>
<dbReference type="SUPFAM" id="SSF52733">
    <property type="entry name" value="Nicotinate mononucleotide:5,6-dimethylbenzimidazole phosphoribosyltransferase (CobT)"/>
    <property type="match status" value="1"/>
</dbReference>
<keyword evidence="7 10" id="KW-0808">Transferase</keyword>
<dbReference type="Proteomes" id="UP001205843">
    <property type="component" value="Unassembled WGS sequence"/>
</dbReference>
<dbReference type="Pfam" id="PF02277">
    <property type="entry name" value="DBI_PRT"/>
    <property type="match status" value="1"/>
</dbReference>
<evidence type="ECO:0000313" key="11">
    <source>
        <dbReference type="EMBL" id="MCP1673261.1"/>
    </source>
</evidence>
<comment type="catalytic activity">
    <reaction evidence="9 10">
        <text>5,6-dimethylbenzimidazole + nicotinate beta-D-ribonucleotide = alpha-ribazole 5'-phosphate + nicotinate + H(+)</text>
        <dbReference type="Rhea" id="RHEA:11196"/>
        <dbReference type="ChEBI" id="CHEBI:15378"/>
        <dbReference type="ChEBI" id="CHEBI:15890"/>
        <dbReference type="ChEBI" id="CHEBI:32544"/>
        <dbReference type="ChEBI" id="CHEBI:57502"/>
        <dbReference type="ChEBI" id="CHEBI:57918"/>
        <dbReference type="EC" id="2.4.2.21"/>
    </reaction>
</comment>
<evidence type="ECO:0000256" key="9">
    <source>
        <dbReference type="ARBA" id="ARBA00047340"/>
    </source>
</evidence>
<dbReference type="NCBIfam" id="NF000996">
    <property type="entry name" value="PRK00105.1"/>
    <property type="match status" value="1"/>
</dbReference>
<evidence type="ECO:0000256" key="4">
    <source>
        <dbReference type="ARBA" id="ARBA00015486"/>
    </source>
</evidence>
<evidence type="ECO:0000256" key="8">
    <source>
        <dbReference type="ARBA" id="ARBA00030686"/>
    </source>
</evidence>
<comment type="caution">
    <text evidence="11">The sequence shown here is derived from an EMBL/GenBank/DDBJ whole genome shotgun (WGS) entry which is preliminary data.</text>
</comment>
<evidence type="ECO:0000256" key="6">
    <source>
        <dbReference type="ARBA" id="ARBA00022676"/>
    </source>
</evidence>